<feature type="binding site" description="axial binding residue" evidence="8">
    <location>
        <position position="537"/>
    </location>
    <ligand>
        <name>heme</name>
        <dbReference type="ChEBI" id="CHEBI:30413"/>
    </ligand>
    <ligandPart>
        <name>Fe</name>
        <dbReference type="ChEBI" id="CHEBI:18248"/>
    </ligandPart>
</feature>
<dbReference type="CDD" id="cd11063">
    <property type="entry name" value="CYP52"/>
    <property type="match status" value="1"/>
</dbReference>
<dbReference type="GO" id="GO:0020037">
    <property type="term" value="F:heme binding"/>
    <property type="evidence" value="ECO:0007669"/>
    <property type="project" value="InterPro"/>
</dbReference>
<dbReference type="GO" id="GO:0016705">
    <property type="term" value="F:oxidoreductase activity, acting on paired donors, with incorporation or reduction of molecular oxygen"/>
    <property type="evidence" value="ECO:0007669"/>
    <property type="project" value="InterPro"/>
</dbReference>
<dbReference type="SUPFAM" id="SSF48264">
    <property type="entry name" value="Cytochrome P450"/>
    <property type="match status" value="1"/>
</dbReference>
<dbReference type="GO" id="GO:0004497">
    <property type="term" value="F:monooxygenase activity"/>
    <property type="evidence" value="ECO:0007669"/>
    <property type="project" value="UniProtKB-KW"/>
</dbReference>
<dbReference type="InterPro" id="IPR001128">
    <property type="entry name" value="Cyt_P450"/>
</dbReference>
<dbReference type="AlphaFoldDB" id="A0A9P5X4W2"/>
<dbReference type="PANTHER" id="PTHR24287:SF1">
    <property type="entry name" value="P450, PUTATIVE (EUROFUNG)-RELATED"/>
    <property type="match status" value="1"/>
</dbReference>
<dbReference type="InterPro" id="IPR002401">
    <property type="entry name" value="Cyt_P450_E_grp-I"/>
</dbReference>
<keyword evidence="3 8" id="KW-0349">Heme</keyword>
<keyword evidence="11" id="KW-1185">Reference proteome</keyword>
<dbReference type="PANTHER" id="PTHR24287">
    <property type="entry name" value="P450, PUTATIVE (EUROFUNG)-RELATED"/>
    <property type="match status" value="1"/>
</dbReference>
<keyword evidence="6 8" id="KW-0408">Iron</keyword>
<dbReference type="OrthoDB" id="1470350at2759"/>
<dbReference type="InterPro" id="IPR036396">
    <property type="entry name" value="Cyt_P450_sf"/>
</dbReference>
<evidence type="ECO:0000256" key="2">
    <source>
        <dbReference type="ARBA" id="ARBA00010617"/>
    </source>
</evidence>
<sequence>MAKATVTVHGNTRPWETKLPPGVVFLLRNLPTIIGPSAFVYALTKLANLYLTSTSFIRHVPTSRTRALACILSFPLWVWGKMVYAVIKEQIGAQRAGALLPPRVRDWTPGSFKSLRRGLDNLKGGYPGDYLREWEEEYRRMYNYRVLFENRFVTTEPEHIKAILATQFEGFEKGRKFNIALGTVLGTGVFNSDGEMWKFHRGMTRPFFSKDRVSHFEIFERHAVNALDQLKARLREGFPVDIQDLASRFTMDSATEFLFAHDVHSLAAGLPYPHYSPLVAASSNADHPANQFAKAFDEAQRLTSLRMRRGGFWPLMEFWKDKVEEQMCVVRGFIEPIVADAVEGRRRERERGEGELGDKEVKEGESLLEHLVKLTDDETILRDETLNILFAGRDTTTNSITFSVYLLAENPHVLKRLRREILEKVGNRRPTYDDMREMKYLRAVINETLRLYPAVPFNFRTSIKPVILPNMSGGRPFYVPPQCGVTYGVFLMHRRHDLWGPDADVFDPDRFIDERLKKYLTPNPFIFLPFNAGPRICLGQQFAYHETSYFLVRLLQKFSDIKLDLEAQPSWAAPPPEWKDGVGTQRTDKIRMKNYLTMSVMGGVWVRLEEATDMDDQVDSTT</sequence>
<dbReference type="PRINTS" id="PR00463">
    <property type="entry name" value="EP450I"/>
</dbReference>
<dbReference type="InterPro" id="IPR017972">
    <property type="entry name" value="Cyt_P450_CS"/>
</dbReference>
<evidence type="ECO:0000256" key="5">
    <source>
        <dbReference type="ARBA" id="ARBA00023002"/>
    </source>
</evidence>
<reference evidence="10" key="1">
    <citation type="submission" date="2020-11" db="EMBL/GenBank/DDBJ databases">
        <authorList>
            <consortium name="DOE Joint Genome Institute"/>
            <person name="Ahrendt S."/>
            <person name="Riley R."/>
            <person name="Andreopoulos W."/>
            <person name="Labutti K."/>
            <person name="Pangilinan J."/>
            <person name="Ruiz-Duenas F.J."/>
            <person name="Barrasa J.M."/>
            <person name="Sanchez-Garcia M."/>
            <person name="Camarero S."/>
            <person name="Miyauchi S."/>
            <person name="Serrano A."/>
            <person name="Linde D."/>
            <person name="Babiker R."/>
            <person name="Drula E."/>
            <person name="Ayuso-Fernandez I."/>
            <person name="Pacheco R."/>
            <person name="Padilla G."/>
            <person name="Ferreira P."/>
            <person name="Barriuso J."/>
            <person name="Kellner H."/>
            <person name="Castanera R."/>
            <person name="Alfaro M."/>
            <person name="Ramirez L."/>
            <person name="Pisabarro A.G."/>
            <person name="Kuo A."/>
            <person name="Tritt A."/>
            <person name="Lipzen A."/>
            <person name="He G."/>
            <person name="Yan M."/>
            <person name="Ng V."/>
            <person name="Cullen D."/>
            <person name="Martin F."/>
            <person name="Rosso M.-N."/>
            <person name="Henrissat B."/>
            <person name="Hibbett D."/>
            <person name="Martinez A.T."/>
            <person name="Grigoriev I.V."/>
        </authorList>
    </citation>
    <scope>NUCLEOTIDE SEQUENCE</scope>
    <source>
        <strain evidence="10">MF-IS2</strain>
    </source>
</reference>
<evidence type="ECO:0000256" key="6">
    <source>
        <dbReference type="ARBA" id="ARBA00023004"/>
    </source>
</evidence>
<dbReference type="EMBL" id="MU151444">
    <property type="protein sequence ID" value="KAF9443684.1"/>
    <property type="molecule type" value="Genomic_DNA"/>
</dbReference>
<dbReference type="Proteomes" id="UP000807342">
    <property type="component" value="Unassembled WGS sequence"/>
</dbReference>
<dbReference type="PROSITE" id="PS00086">
    <property type="entry name" value="CYTOCHROME_P450"/>
    <property type="match status" value="1"/>
</dbReference>
<evidence type="ECO:0000256" key="4">
    <source>
        <dbReference type="ARBA" id="ARBA00022723"/>
    </source>
</evidence>
<dbReference type="GO" id="GO:0005506">
    <property type="term" value="F:iron ion binding"/>
    <property type="evidence" value="ECO:0007669"/>
    <property type="project" value="InterPro"/>
</dbReference>
<accession>A0A9P5X4W2</accession>
<dbReference type="Pfam" id="PF00067">
    <property type="entry name" value="p450"/>
    <property type="match status" value="1"/>
</dbReference>
<evidence type="ECO:0000313" key="10">
    <source>
        <dbReference type="EMBL" id="KAF9443684.1"/>
    </source>
</evidence>
<dbReference type="PRINTS" id="PR00385">
    <property type="entry name" value="P450"/>
</dbReference>
<proteinExistence type="inferred from homology"/>
<organism evidence="10 11">
    <name type="scientific">Macrolepiota fuliginosa MF-IS2</name>
    <dbReference type="NCBI Taxonomy" id="1400762"/>
    <lineage>
        <taxon>Eukaryota</taxon>
        <taxon>Fungi</taxon>
        <taxon>Dikarya</taxon>
        <taxon>Basidiomycota</taxon>
        <taxon>Agaricomycotina</taxon>
        <taxon>Agaricomycetes</taxon>
        <taxon>Agaricomycetidae</taxon>
        <taxon>Agaricales</taxon>
        <taxon>Agaricineae</taxon>
        <taxon>Agaricaceae</taxon>
        <taxon>Macrolepiota</taxon>
    </lineage>
</organism>
<evidence type="ECO:0000256" key="1">
    <source>
        <dbReference type="ARBA" id="ARBA00001971"/>
    </source>
</evidence>
<comment type="caution">
    <text evidence="10">The sequence shown here is derived from an EMBL/GenBank/DDBJ whole genome shotgun (WGS) entry which is preliminary data.</text>
</comment>
<evidence type="ECO:0000256" key="8">
    <source>
        <dbReference type="PIRSR" id="PIRSR602401-1"/>
    </source>
</evidence>
<dbReference type="Gene3D" id="1.10.630.10">
    <property type="entry name" value="Cytochrome P450"/>
    <property type="match status" value="1"/>
</dbReference>
<evidence type="ECO:0000256" key="9">
    <source>
        <dbReference type="RuleBase" id="RU000461"/>
    </source>
</evidence>
<dbReference type="InterPro" id="IPR047146">
    <property type="entry name" value="Cyt_P450_E_CYP52_fungi"/>
</dbReference>
<keyword evidence="5 9" id="KW-0560">Oxidoreductase</keyword>
<name>A0A9P5X4W2_9AGAR</name>
<protein>
    <submittedName>
        <fullName evidence="10">Cytochrome P450</fullName>
    </submittedName>
</protein>
<keyword evidence="4 8" id="KW-0479">Metal-binding</keyword>
<evidence type="ECO:0000313" key="11">
    <source>
        <dbReference type="Proteomes" id="UP000807342"/>
    </source>
</evidence>
<evidence type="ECO:0000256" key="3">
    <source>
        <dbReference type="ARBA" id="ARBA00022617"/>
    </source>
</evidence>
<evidence type="ECO:0000256" key="7">
    <source>
        <dbReference type="ARBA" id="ARBA00023033"/>
    </source>
</evidence>
<gene>
    <name evidence="10" type="ORF">P691DRAFT_778722</name>
</gene>
<comment type="similarity">
    <text evidence="2 9">Belongs to the cytochrome P450 family.</text>
</comment>
<keyword evidence="7 9" id="KW-0503">Monooxygenase</keyword>
<comment type="cofactor">
    <cofactor evidence="1 8">
        <name>heme</name>
        <dbReference type="ChEBI" id="CHEBI:30413"/>
    </cofactor>
</comment>